<gene>
    <name evidence="1" type="ORF">ACFO1V_09535</name>
</gene>
<proteinExistence type="predicted"/>
<keyword evidence="2" id="KW-1185">Reference proteome</keyword>
<evidence type="ECO:0000313" key="1">
    <source>
        <dbReference type="EMBL" id="MFC4625461.1"/>
    </source>
</evidence>
<dbReference type="Proteomes" id="UP001596042">
    <property type="component" value="Unassembled WGS sequence"/>
</dbReference>
<sequence length="214" mass="23598">DDPFLALSGASALRGFYTTGLILHRPDEDSSQRRLEIELRNGPALPAKLVDKVNGRWVELNPMNERLVRAEVGARYDAERVRKKDVIIDILLEEAADGRLYTINQFAEAFENIAGLGGKDVIRERISVQATKGFIKFVRDGAPYGLGPSRSRYGFLCVEGMTIPVDGEAVDPITGEVATTSISVLPTHYKSPQTGALLEVENPLVWVYPEGERT</sequence>
<accession>A0ABV9H7B9</accession>
<comment type="caution">
    <text evidence="1">The sequence shown here is derived from an EMBL/GenBank/DDBJ whole genome shotgun (WGS) entry which is preliminary data.</text>
</comment>
<protein>
    <submittedName>
        <fullName evidence="1">Uncharacterized protein</fullName>
    </submittedName>
</protein>
<feature type="non-terminal residue" evidence="1">
    <location>
        <position position="1"/>
    </location>
</feature>
<dbReference type="RefSeq" id="WP_380075092.1">
    <property type="nucleotide sequence ID" value="NZ_JBHSEL010000080.1"/>
</dbReference>
<reference evidence="2" key="1">
    <citation type="journal article" date="2019" name="Int. J. Syst. Evol. Microbiol.">
        <title>The Global Catalogue of Microorganisms (GCM) 10K type strain sequencing project: providing services to taxonomists for standard genome sequencing and annotation.</title>
        <authorList>
            <consortium name="The Broad Institute Genomics Platform"/>
            <consortium name="The Broad Institute Genome Sequencing Center for Infectious Disease"/>
            <person name="Wu L."/>
            <person name="Ma J."/>
        </authorList>
    </citation>
    <scope>NUCLEOTIDE SEQUENCE [LARGE SCALE GENOMIC DNA]</scope>
    <source>
        <strain evidence="2">CGMCC 1.15731</strain>
    </source>
</reference>
<name>A0ABV9H7B9_9HYPH</name>
<dbReference type="EMBL" id="JBHSEL010000080">
    <property type="protein sequence ID" value="MFC4625461.1"/>
    <property type="molecule type" value="Genomic_DNA"/>
</dbReference>
<organism evidence="1 2">
    <name type="scientific">Daeguia caeni</name>
    <dbReference type="NCBI Taxonomy" id="439612"/>
    <lineage>
        <taxon>Bacteria</taxon>
        <taxon>Pseudomonadati</taxon>
        <taxon>Pseudomonadota</taxon>
        <taxon>Alphaproteobacteria</taxon>
        <taxon>Hyphomicrobiales</taxon>
        <taxon>Brucellaceae</taxon>
        <taxon>Daeguia</taxon>
    </lineage>
</organism>
<evidence type="ECO:0000313" key="2">
    <source>
        <dbReference type="Proteomes" id="UP001596042"/>
    </source>
</evidence>